<evidence type="ECO:0000256" key="1">
    <source>
        <dbReference type="SAM" id="Coils"/>
    </source>
</evidence>
<evidence type="ECO:0000259" key="3">
    <source>
        <dbReference type="Pfam" id="PF06580"/>
    </source>
</evidence>
<dbReference type="PANTHER" id="PTHR34220:SF7">
    <property type="entry name" value="SENSOR HISTIDINE KINASE YPDA"/>
    <property type="match status" value="1"/>
</dbReference>
<evidence type="ECO:0000313" key="4">
    <source>
        <dbReference type="EMBL" id="MBB5282634.1"/>
    </source>
</evidence>
<dbReference type="InterPro" id="IPR036890">
    <property type="entry name" value="HATPase_C_sf"/>
</dbReference>
<keyword evidence="2" id="KW-0812">Transmembrane</keyword>
<feature type="domain" description="Signal transduction histidine kinase internal region" evidence="3">
    <location>
        <begin position="241"/>
        <end position="320"/>
    </location>
</feature>
<keyword evidence="2" id="KW-0472">Membrane</keyword>
<dbReference type="AlphaFoldDB" id="A0A840TGN3"/>
<feature type="transmembrane region" description="Helical" evidence="2">
    <location>
        <begin position="55"/>
        <end position="75"/>
    </location>
</feature>
<name>A0A840TGN3_9BACT</name>
<dbReference type="InterPro" id="IPR010559">
    <property type="entry name" value="Sig_transdc_His_kin_internal"/>
</dbReference>
<dbReference type="Proteomes" id="UP000557307">
    <property type="component" value="Unassembled WGS sequence"/>
</dbReference>
<feature type="coiled-coil region" evidence="1">
    <location>
        <begin position="195"/>
        <end position="246"/>
    </location>
</feature>
<dbReference type="SUPFAM" id="SSF55874">
    <property type="entry name" value="ATPase domain of HSP90 chaperone/DNA topoisomerase II/histidine kinase"/>
    <property type="match status" value="1"/>
</dbReference>
<dbReference type="GO" id="GO:0016020">
    <property type="term" value="C:membrane"/>
    <property type="evidence" value="ECO:0007669"/>
    <property type="project" value="InterPro"/>
</dbReference>
<keyword evidence="5" id="KW-1185">Reference proteome</keyword>
<gene>
    <name evidence="4" type="ORF">HNQ92_000755</name>
</gene>
<reference evidence="4 5" key="1">
    <citation type="submission" date="2020-08" db="EMBL/GenBank/DDBJ databases">
        <title>Genomic Encyclopedia of Type Strains, Phase IV (KMG-IV): sequencing the most valuable type-strain genomes for metagenomic binning, comparative biology and taxonomic classification.</title>
        <authorList>
            <person name="Goeker M."/>
        </authorList>
    </citation>
    <scope>NUCLEOTIDE SEQUENCE [LARGE SCALE GENOMIC DNA]</scope>
    <source>
        <strain evidence="4 5">DSM 105074</strain>
    </source>
</reference>
<dbReference type="EMBL" id="JACHGF010000001">
    <property type="protein sequence ID" value="MBB5282634.1"/>
    <property type="molecule type" value="Genomic_DNA"/>
</dbReference>
<dbReference type="Pfam" id="PF06580">
    <property type="entry name" value="His_kinase"/>
    <property type="match status" value="1"/>
</dbReference>
<dbReference type="InterPro" id="IPR050640">
    <property type="entry name" value="Bact_2-comp_sensor_kinase"/>
</dbReference>
<dbReference type="Gene3D" id="3.30.565.10">
    <property type="entry name" value="Histidine kinase-like ATPase, C-terminal domain"/>
    <property type="match status" value="1"/>
</dbReference>
<feature type="transmembrane region" description="Helical" evidence="2">
    <location>
        <begin position="130"/>
        <end position="147"/>
    </location>
</feature>
<proteinExistence type="predicted"/>
<comment type="caution">
    <text evidence="4">The sequence shown here is derived from an EMBL/GenBank/DDBJ whole genome shotgun (WGS) entry which is preliminary data.</text>
</comment>
<evidence type="ECO:0000256" key="2">
    <source>
        <dbReference type="SAM" id="Phobius"/>
    </source>
</evidence>
<dbReference type="RefSeq" id="WP_184171102.1">
    <property type="nucleotide sequence ID" value="NZ_JACHGF010000001.1"/>
</dbReference>
<feature type="transmembrane region" description="Helical" evidence="2">
    <location>
        <begin position="106"/>
        <end position="123"/>
    </location>
</feature>
<feature type="transmembrane region" description="Helical" evidence="2">
    <location>
        <begin position="82"/>
        <end position="100"/>
    </location>
</feature>
<feature type="transmembrane region" description="Helical" evidence="2">
    <location>
        <begin position="167"/>
        <end position="186"/>
    </location>
</feature>
<feature type="transmembrane region" description="Helical" evidence="2">
    <location>
        <begin position="29"/>
        <end position="49"/>
    </location>
</feature>
<keyword evidence="1" id="KW-0175">Coiled coil</keyword>
<evidence type="ECO:0000313" key="5">
    <source>
        <dbReference type="Proteomes" id="UP000557307"/>
    </source>
</evidence>
<sequence length="448" mass="51031">MRFTTFWDELSNLGINEGLPLPLRKKIVLCNRLAFTVGVVIFLSSFTYYQVPLLFGLYLIAGLMYSSPLLFNFLGHYDLSRFMLVVAPPFYIILGAGWASEAPAVGLKYALLSVLIMPVLLFQASESRKMWLGLGWVMTTLLLYDPLTLAIPRLKEISSDAEFDDSVAQNTGMMVSFILFVAAFLYQQRVNLRTEQQLQETLRQAKRKNQIISEKNEQLNEQYGAIEQQKAEIESMNRELRLQALKAQINPHFVFNALNSIQHFVMQKDTKEALGYLTKFARLIRQILENSVNETIPIADELKALTYYLDLERLRFNESFAYQIEIDEQIDAFTTEIPAMLLQPYIENAILHGLRHRRGGGGELKIWVLYQFERLLCVVEDNGVGREASAQLAAGKVPGHISRGTAVTNNRLRLLNDSITGQVSVVTLDLYDEQRRPRGTRVEVLIPL</sequence>
<accession>A0A840TGN3</accession>
<organism evidence="4 5">
    <name type="scientific">Rhabdobacter roseus</name>
    <dbReference type="NCBI Taxonomy" id="1655419"/>
    <lineage>
        <taxon>Bacteria</taxon>
        <taxon>Pseudomonadati</taxon>
        <taxon>Bacteroidota</taxon>
        <taxon>Cytophagia</taxon>
        <taxon>Cytophagales</taxon>
        <taxon>Cytophagaceae</taxon>
        <taxon>Rhabdobacter</taxon>
    </lineage>
</organism>
<dbReference type="PANTHER" id="PTHR34220">
    <property type="entry name" value="SENSOR HISTIDINE KINASE YPDA"/>
    <property type="match status" value="1"/>
</dbReference>
<keyword evidence="2" id="KW-1133">Transmembrane helix</keyword>
<dbReference type="GO" id="GO:0000155">
    <property type="term" value="F:phosphorelay sensor kinase activity"/>
    <property type="evidence" value="ECO:0007669"/>
    <property type="project" value="InterPro"/>
</dbReference>
<protein>
    <recommendedName>
        <fullName evidence="3">Signal transduction histidine kinase internal region domain-containing protein</fullName>
    </recommendedName>
</protein>